<reference evidence="3" key="1">
    <citation type="journal article" date="2010" name="Genome Biol.">
        <title>Genome sequence of the necrotrophic plant pathogen Pythium ultimum reveals original pathogenicity mechanisms and effector repertoire.</title>
        <authorList>
            <person name="Levesque C.A."/>
            <person name="Brouwer H."/>
            <person name="Cano L."/>
            <person name="Hamilton J.P."/>
            <person name="Holt C."/>
            <person name="Huitema E."/>
            <person name="Raffaele S."/>
            <person name="Robideau G.P."/>
            <person name="Thines M."/>
            <person name="Win J."/>
            <person name="Zerillo M.M."/>
            <person name="Beakes G.W."/>
            <person name="Boore J.L."/>
            <person name="Busam D."/>
            <person name="Dumas B."/>
            <person name="Ferriera S."/>
            <person name="Fuerstenberg S.I."/>
            <person name="Gachon C.M."/>
            <person name="Gaulin E."/>
            <person name="Govers F."/>
            <person name="Grenville-Briggs L."/>
            <person name="Horner N."/>
            <person name="Hostetler J."/>
            <person name="Jiang R.H."/>
            <person name="Johnson J."/>
            <person name="Krajaejun T."/>
            <person name="Lin H."/>
            <person name="Meijer H.J."/>
            <person name="Moore B."/>
            <person name="Morris P."/>
            <person name="Phuntmart V."/>
            <person name="Puiu D."/>
            <person name="Shetty J."/>
            <person name="Stajich J.E."/>
            <person name="Tripathy S."/>
            <person name="Wawra S."/>
            <person name="van West P."/>
            <person name="Whitty B.R."/>
            <person name="Coutinho P.M."/>
            <person name="Henrissat B."/>
            <person name="Martin F."/>
            <person name="Thomas P.D."/>
            <person name="Tyler B.M."/>
            <person name="De Vries R.P."/>
            <person name="Kamoun S."/>
            <person name="Yandell M."/>
            <person name="Tisserat N."/>
            <person name="Buell C.R."/>
        </authorList>
    </citation>
    <scope>NUCLEOTIDE SEQUENCE</scope>
    <source>
        <strain evidence="3">DAOM:BR144</strain>
    </source>
</reference>
<dbReference type="InParanoid" id="K3X5Q0"/>
<reference evidence="2" key="3">
    <citation type="submission" date="2015-02" db="UniProtKB">
        <authorList>
            <consortium name="EnsemblProtists"/>
        </authorList>
    </citation>
    <scope>IDENTIFICATION</scope>
    <source>
        <strain evidence="2">DAOM BR144</strain>
    </source>
</reference>
<evidence type="ECO:0000313" key="2">
    <source>
        <dbReference type="EnsemblProtists" id="PYU1_T012549"/>
    </source>
</evidence>
<protein>
    <submittedName>
        <fullName evidence="2">Uncharacterized protein</fullName>
    </submittedName>
</protein>
<dbReference type="AlphaFoldDB" id="K3X5Q0"/>
<reference evidence="3" key="2">
    <citation type="submission" date="2010-04" db="EMBL/GenBank/DDBJ databases">
        <authorList>
            <person name="Buell R."/>
            <person name="Hamilton J."/>
            <person name="Hostetler J."/>
        </authorList>
    </citation>
    <scope>NUCLEOTIDE SEQUENCE [LARGE SCALE GENOMIC DNA]</scope>
    <source>
        <strain evidence="3">DAOM:BR144</strain>
    </source>
</reference>
<dbReference type="OMA" id="DYEIWWV"/>
<dbReference type="HOGENOM" id="CLU_838055_0_0_1"/>
<feature type="chain" id="PRO_5003868608" evidence="1">
    <location>
        <begin position="36"/>
        <end position="335"/>
    </location>
</feature>
<proteinExistence type="predicted"/>
<dbReference type="EnsemblProtists" id="PYU1_T012549">
    <property type="protein sequence ID" value="PYU1_T012549"/>
    <property type="gene ID" value="PYU1_G012523"/>
</dbReference>
<evidence type="ECO:0000256" key="1">
    <source>
        <dbReference type="SAM" id="SignalP"/>
    </source>
</evidence>
<dbReference type="eggNOG" id="ENOG502QPIH">
    <property type="taxonomic scope" value="Eukaryota"/>
</dbReference>
<keyword evidence="3" id="KW-1185">Reference proteome</keyword>
<dbReference type="VEuPathDB" id="FungiDB:PYU1_G012523"/>
<organism evidence="2 3">
    <name type="scientific">Globisporangium ultimum (strain ATCC 200006 / CBS 805.95 / DAOM BR144)</name>
    <name type="common">Pythium ultimum</name>
    <dbReference type="NCBI Taxonomy" id="431595"/>
    <lineage>
        <taxon>Eukaryota</taxon>
        <taxon>Sar</taxon>
        <taxon>Stramenopiles</taxon>
        <taxon>Oomycota</taxon>
        <taxon>Peronosporomycetes</taxon>
        <taxon>Pythiales</taxon>
        <taxon>Pythiaceae</taxon>
        <taxon>Globisporangium</taxon>
    </lineage>
</organism>
<evidence type="ECO:0000313" key="3">
    <source>
        <dbReference type="Proteomes" id="UP000019132"/>
    </source>
</evidence>
<name>K3X5Q0_GLOUD</name>
<accession>K3X5Q0</accession>
<dbReference type="Proteomes" id="UP000019132">
    <property type="component" value="Unassembled WGS sequence"/>
</dbReference>
<dbReference type="EMBL" id="GL376612">
    <property type="status" value="NOT_ANNOTATED_CDS"/>
    <property type="molecule type" value="Genomic_DNA"/>
</dbReference>
<sequence>MRTASTLLLLLLTVNMCMLCLWSASSSMVVGQVIAAPDKGDELEERAFTEAQGELSDEIRARDPNATIDIDVYTVKRPTQYVIGLILDPCRSHSADCCADRFGEPAYTTTALSSKEKISLLDESGAPLDATVSRLGDRPSMFDPDCYLDDATLGPYRLTKKLYTDGLKVTKNYTNSGCIGRLRALAPMESVAMPPCWDHNDTVNALEPCFSWDGRKKPNCVAIGYMQTGYITQCYGAAFALDNHCGTFLEVHEPDSKIILSQTRLLGEYPSGFRTTTLPLFFRGDRARTICSGNYEIWWVQRTKYNFIVQKKKKFTIVYPACDFDFATNTYKNYH</sequence>
<feature type="signal peptide" evidence="1">
    <location>
        <begin position="1"/>
        <end position="35"/>
    </location>
</feature>
<keyword evidence="1" id="KW-0732">Signal</keyword>